<dbReference type="PANTHER" id="PTHR13604:SF0">
    <property type="entry name" value="ABASIC SITE PROCESSING PROTEIN HMCES"/>
    <property type="match status" value="1"/>
</dbReference>
<dbReference type="SUPFAM" id="SSF143081">
    <property type="entry name" value="BB1717-like"/>
    <property type="match status" value="1"/>
</dbReference>
<dbReference type="PANTHER" id="PTHR13604">
    <property type="entry name" value="DC12-RELATED"/>
    <property type="match status" value="1"/>
</dbReference>
<evidence type="ECO:0000256" key="6">
    <source>
        <dbReference type="ARBA" id="ARBA00023125"/>
    </source>
</evidence>
<evidence type="ECO:0000313" key="9">
    <source>
        <dbReference type="EMBL" id="GGO10569.1"/>
    </source>
</evidence>
<keyword evidence="6" id="KW-0238">DNA-binding</keyword>
<evidence type="ECO:0000256" key="7">
    <source>
        <dbReference type="ARBA" id="ARBA00023239"/>
    </source>
</evidence>
<accession>A0ABQ2LCI4</accession>
<comment type="caution">
    <text evidence="9">The sequence shown here is derived from an EMBL/GenBank/DDBJ whole genome shotgun (WGS) entry which is preliminary data.</text>
</comment>
<dbReference type="Gene3D" id="3.90.1680.10">
    <property type="entry name" value="SOS response associated peptidase-like"/>
    <property type="match status" value="1"/>
</dbReference>
<dbReference type="InterPro" id="IPR003738">
    <property type="entry name" value="SRAP"/>
</dbReference>
<dbReference type="EC" id="3.4.-.-" evidence="8"/>
<dbReference type="InterPro" id="IPR036590">
    <property type="entry name" value="SRAP-like"/>
</dbReference>
<keyword evidence="3" id="KW-0227">DNA damage</keyword>
<dbReference type="RefSeq" id="WP_150005376.1">
    <property type="nucleotide sequence ID" value="NZ_BMOV01000004.1"/>
</dbReference>
<evidence type="ECO:0000256" key="5">
    <source>
        <dbReference type="ARBA" id="ARBA00023124"/>
    </source>
</evidence>
<keyword evidence="5" id="KW-0190">Covalent protein-DNA linkage</keyword>
<dbReference type="EMBL" id="BMOV01000004">
    <property type="protein sequence ID" value="GGO10569.1"/>
    <property type="molecule type" value="Genomic_DNA"/>
</dbReference>
<evidence type="ECO:0000256" key="3">
    <source>
        <dbReference type="ARBA" id="ARBA00022763"/>
    </source>
</evidence>
<reference evidence="10" key="1">
    <citation type="journal article" date="2019" name="Int. J. Syst. Evol. Microbiol.">
        <title>The Global Catalogue of Microorganisms (GCM) 10K type strain sequencing project: providing services to taxonomists for standard genome sequencing and annotation.</title>
        <authorList>
            <consortium name="The Broad Institute Genomics Platform"/>
            <consortium name="The Broad Institute Genome Sequencing Center for Infectious Disease"/>
            <person name="Wu L."/>
            <person name="Ma J."/>
        </authorList>
    </citation>
    <scope>NUCLEOTIDE SEQUENCE [LARGE SCALE GENOMIC DNA]</scope>
    <source>
        <strain evidence="10">JCM 17843</strain>
    </source>
</reference>
<comment type="similarity">
    <text evidence="1 8">Belongs to the SOS response-associated peptidase family.</text>
</comment>
<proteinExistence type="inferred from homology"/>
<keyword evidence="10" id="KW-1185">Reference proteome</keyword>
<keyword evidence="2 8" id="KW-0645">Protease</keyword>
<gene>
    <name evidence="9" type="ORF">GCM10007972_13500</name>
</gene>
<name>A0ABQ2LCI4_9PROT</name>
<sequence length="243" mass="27411">MCGRFVLSSPLEAVARTFDLDPPKSNFPPRYNIAPTQAIAVVRRADEDSGTGAPIGTRELIPMRWGLVPFWMKELPKSRPLINARLETAALKPSFRASWRHRRCLVPFDGWYEWMAARGGKGKQPYFIHPANPQQCPLAFAGLWERWYGPDGGSWLETVAILTMPAPSSLSHLHHRMPVVLNRSYHDIWLGDGVERAPKDIPRNALVSFADYEAYPVSDRVNRVSYDAADLVVPLAGHQPRLF</sequence>
<protein>
    <recommendedName>
        <fullName evidence="8">Abasic site processing protein</fullName>
        <ecNumber evidence="8">3.4.-.-</ecNumber>
    </recommendedName>
</protein>
<keyword evidence="7" id="KW-0456">Lyase</keyword>
<dbReference type="Proteomes" id="UP000602381">
    <property type="component" value="Unassembled WGS sequence"/>
</dbReference>
<organism evidence="9 10">
    <name type="scientific">Iodidimonas muriae</name>
    <dbReference type="NCBI Taxonomy" id="261467"/>
    <lineage>
        <taxon>Bacteria</taxon>
        <taxon>Pseudomonadati</taxon>
        <taxon>Pseudomonadota</taxon>
        <taxon>Alphaproteobacteria</taxon>
        <taxon>Iodidimonadales</taxon>
        <taxon>Iodidimonadaceae</taxon>
        <taxon>Iodidimonas</taxon>
    </lineage>
</organism>
<evidence type="ECO:0000256" key="2">
    <source>
        <dbReference type="ARBA" id="ARBA00022670"/>
    </source>
</evidence>
<evidence type="ECO:0000313" key="10">
    <source>
        <dbReference type="Proteomes" id="UP000602381"/>
    </source>
</evidence>
<evidence type="ECO:0000256" key="1">
    <source>
        <dbReference type="ARBA" id="ARBA00008136"/>
    </source>
</evidence>
<evidence type="ECO:0000256" key="4">
    <source>
        <dbReference type="ARBA" id="ARBA00022801"/>
    </source>
</evidence>
<dbReference type="Pfam" id="PF02586">
    <property type="entry name" value="SRAP"/>
    <property type="match status" value="1"/>
</dbReference>
<keyword evidence="4 8" id="KW-0378">Hydrolase</keyword>
<evidence type="ECO:0000256" key="8">
    <source>
        <dbReference type="RuleBase" id="RU364100"/>
    </source>
</evidence>